<protein>
    <submittedName>
        <fullName evidence="2">HAD family hydrolase</fullName>
    </submittedName>
</protein>
<dbReference type="InterPro" id="IPR023198">
    <property type="entry name" value="PGP-like_dom2"/>
</dbReference>
<dbReference type="InterPro" id="IPR023214">
    <property type="entry name" value="HAD_sf"/>
</dbReference>
<dbReference type="Proteomes" id="UP000247345">
    <property type="component" value="Unassembled WGS sequence"/>
</dbReference>
<dbReference type="RefSeq" id="WP_170062897.1">
    <property type="nucleotide sequence ID" value="NZ_CP150661.1"/>
</dbReference>
<comment type="caution">
    <text evidence="2">The sequence shown here is derived from an EMBL/GenBank/DDBJ whole genome shotgun (WGS) entry which is preliminary data.</text>
</comment>
<reference evidence="2 3" key="1">
    <citation type="submission" date="2016-12" db="EMBL/GenBank/DDBJ databases">
        <title>Trade-off between light-utilization and light-protection in marine flavobacteria.</title>
        <authorList>
            <person name="Kumagai Y."/>
            <person name="Yoshizawa S."/>
            <person name="Kogure K."/>
            <person name="Iwasaki W."/>
        </authorList>
    </citation>
    <scope>NUCLEOTIDE SEQUENCE [LARGE SCALE GENOMIC DNA]</scope>
    <source>
        <strain evidence="2 3">KCTC 12100</strain>
    </source>
</reference>
<evidence type="ECO:0000313" key="3">
    <source>
        <dbReference type="Proteomes" id="UP000247345"/>
    </source>
</evidence>
<dbReference type="Pfam" id="PF00702">
    <property type="entry name" value="Hydrolase"/>
    <property type="match status" value="1"/>
</dbReference>
<dbReference type="InterPro" id="IPR036412">
    <property type="entry name" value="HAD-like_sf"/>
</dbReference>
<evidence type="ECO:0000256" key="1">
    <source>
        <dbReference type="ARBA" id="ARBA00022801"/>
    </source>
</evidence>
<dbReference type="AlphaFoldDB" id="A0A2P6CEZ4"/>
<keyword evidence="1 2" id="KW-0378">Hydrolase</keyword>
<dbReference type="EMBL" id="MSCK01000001">
    <property type="protein sequence ID" value="PQJ73483.1"/>
    <property type="molecule type" value="Genomic_DNA"/>
</dbReference>
<dbReference type="GO" id="GO:0016787">
    <property type="term" value="F:hydrolase activity"/>
    <property type="evidence" value="ECO:0007669"/>
    <property type="project" value="UniProtKB-KW"/>
</dbReference>
<keyword evidence="3" id="KW-1185">Reference proteome</keyword>
<gene>
    <name evidence="2" type="ORF">BTO14_09505</name>
</gene>
<dbReference type="PANTHER" id="PTHR43316:SF8">
    <property type="entry name" value="HAD FAMILY HYDROLASE"/>
    <property type="match status" value="1"/>
</dbReference>
<proteinExistence type="predicted"/>
<dbReference type="PANTHER" id="PTHR43316">
    <property type="entry name" value="HYDROLASE, HALOACID DELAHOGENASE-RELATED"/>
    <property type="match status" value="1"/>
</dbReference>
<accession>A0A2P6CEZ4</accession>
<organism evidence="2 3">
    <name type="scientific">Polaribacter butkevichii</name>
    <dbReference type="NCBI Taxonomy" id="218490"/>
    <lineage>
        <taxon>Bacteria</taxon>
        <taxon>Pseudomonadati</taxon>
        <taxon>Bacteroidota</taxon>
        <taxon>Flavobacteriia</taxon>
        <taxon>Flavobacteriales</taxon>
        <taxon>Flavobacteriaceae</taxon>
    </lineage>
</organism>
<dbReference type="InterPro" id="IPR051540">
    <property type="entry name" value="S-2-haloacid_dehalogenase"/>
</dbReference>
<sequence>MTKISKNIKVIAFDADDTLWVNETYFRDAEHQFAKLLAKYETENKIDQELFKKEIKNLKLYGYGVKGFVLSMVECALELSNYQVKQKTIAAILEIGKEMIEKPIELLDGVEEVLQSLQGKYKLIVATKGDLLDQERKLEKSNLLKYFHHIEVMSDKKKKDYKKLIHHLDVSPSEFLMIGNSLKSDVLPLIELGASAIHVPFHTTWMHEEVSDEEKLEVDYKTVANIKGIIDLL</sequence>
<dbReference type="Gene3D" id="3.40.50.1000">
    <property type="entry name" value="HAD superfamily/HAD-like"/>
    <property type="match status" value="1"/>
</dbReference>
<dbReference type="Gene3D" id="1.10.150.240">
    <property type="entry name" value="Putative phosphatase, domain 2"/>
    <property type="match status" value="1"/>
</dbReference>
<evidence type="ECO:0000313" key="2">
    <source>
        <dbReference type="EMBL" id="PQJ73483.1"/>
    </source>
</evidence>
<dbReference type="SUPFAM" id="SSF56784">
    <property type="entry name" value="HAD-like"/>
    <property type="match status" value="1"/>
</dbReference>
<name>A0A2P6CEZ4_9FLAO</name>